<protein>
    <submittedName>
        <fullName evidence="11">ATP-binding cassette domain-containing protein</fullName>
    </submittedName>
</protein>
<dbReference type="Gene3D" id="3.40.50.300">
    <property type="entry name" value="P-loop containing nucleotide triphosphate hydrolases"/>
    <property type="match status" value="2"/>
</dbReference>
<sequence length="521" mass="57599">MVSIDVKTSITSRGGLLLTIALQMKQITKKFAGVTALDHVSLSVKEGEIHALCGENGAGKSTLMKVLSGLYPFGTYEGDIYIRENKQCFRSIKDAEHAGIAIIYQELALVKQMTLAENLFIGNERAKSGIIDTTQSYHDAQKWLSTVGLGKLHPEQTVEDLGIGEQQLVEIAKALAKDASILILDEPTAALTEKESRILLNILGQLKKRGVSSIYISHKLSEVTSIADTVTVLRDGKTVTTCPIAHTTEPEIIHHMVGRELDQRFPKIKIPAQDVVLKIRHLSVWRQKKQLLHDLSFQVHRGEILGIAGLMGSGRSELALHLFGAHNGKQTGQVLFNGQVVQFKHPAEAIRAGLALVTEDRKKTGLILNQSILKNLSLAHLAHLAKWQWIDENREIQESYSFIEKLKIKSRTFEDPVATLSGGNQQKVVLGKWMMTQPQVLILDEPTRGVDVGAKYELYQQMNQLVKEGIAIIMISSELPEIIGMSDRIMVMAEGRKMAEFETDEATPERIMQAATGGKVS</sequence>
<dbReference type="EMBL" id="JACXAH010000027">
    <property type="protein sequence ID" value="MBD1373530.1"/>
    <property type="molecule type" value="Genomic_DNA"/>
</dbReference>
<dbReference type="PANTHER" id="PTHR43790">
    <property type="entry name" value="CARBOHYDRATE TRANSPORT ATP-BINDING PROTEIN MG119-RELATED"/>
    <property type="match status" value="1"/>
</dbReference>
<evidence type="ECO:0000256" key="8">
    <source>
        <dbReference type="ARBA" id="ARBA00022967"/>
    </source>
</evidence>
<evidence type="ECO:0000256" key="2">
    <source>
        <dbReference type="ARBA" id="ARBA00022448"/>
    </source>
</evidence>
<dbReference type="GO" id="GO:0005524">
    <property type="term" value="F:ATP binding"/>
    <property type="evidence" value="ECO:0007669"/>
    <property type="project" value="UniProtKB-KW"/>
</dbReference>
<evidence type="ECO:0000313" key="12">
    <source>
        <dbReference type="Proteomes" id="UP000661691"/>
    </source>
</evidence>
<keyword evidence="8" id="KW-1278">Translocase</keyword>
<keyword evidence="5" id="KW-0677">Repeat</keyword>
<evidence type="ECO:0000259" key="10">
    <source>
        <dbReference type="PROSITE" id="PS50893"/>
    </source>
</evidence>
<evidence type="ECO:0000313" key="11">
    <source>
        <dbReference type="EMBL" id="MBD1373530.1"/>
    </source>
</evidence>
<dbReference type="AlphaFoldDB" id="A0A926RU43"/>
<evidence type="ECO:0000256" key="3">
    <source>
        <dbReference type="ARBA" id="ARBA00022475"/>
    </source>
</evidence>
<gene>
    <name evidence="11" type="ORF">IC620_14340</name>
</gene>
<reference evidence="11" key="1">
    <citation type="submission" date="2020-09" db="EMBL/GenBank/DDBJ databases">
        <title>A novel bacterium of genus Hazenella, isolated from South China Sea.</title>
        <authorList>
            <person name="Huang H."/>
            <person name="Mo K."/>
            <person name="Hu Y."/>
        </authorList>
    </citation>
    <scope>NUCLEOTIDE SEQUENCE</scope>
    <source>
        <strain evidence="11">IB182357</strain>
    </source>
</reference>
<evidence type="ECO:0000256" key="4">
    <source>
        <dbReference type="ARBA" id="ARBA00022597"/>
    </source>
</evidence>
<dbReference type="FunFam" id="3.40.50.300:FF:000127">
    <property type="entry name" value="Ribose import ATP-binding protein RbsA"/>
    <property type="match status" value="1"/>
</dbReference>
<dbReference type="InterPro" id="IPR050107">
    <property type="entry name" value="ABC_carbohydrate_import_ATPase"/>
</dbReference>
<dbReference type="PROSITE" id="PS50893">
    <property type="entry name" value="ABC_TRANSPORTER_2"/>
    <property type="match status" value="2"/>
</dbReference>
<keyword evidence="9" id="KW-0472">Membrane</keyword>
<dbReference type="InterPro" id="IPR027417">
    <property type="entry name" value="P-loop_NTPase"/>
</dbReference>
<dbReference type="InterPro" id="IPR017871">
    <property type="entry name" value="ABC_transporter-like_CS"/>
</dbReference>
<feature type="domain" description="ABC transporter" evidence="10">
    <location>
        <begin position="22"/>
        <end position="260"/>
    </location>
</feature>
<keyword evidence="4" id="KW-0762">Sugar transport</keyword>
<keyword evidence="6" id="KW-0547">Nucleotide-binding</keyword>
<dbReference type="InterPro" id="IPR003439">
    <property type="entry name" value="ABC_transporter-like_ATP-bd"/>
</dbReference>
<dbReference type="Proteomes" id="UP000661691">
    <property type="component" value="Unassembled WGS sequence"/>
</dbReference>
<dbReference type="InterPro" id="IPR003593">
    <property type="entry name" value="AAA+_ATPase"/>
</dbReference>
<keyword evidence="3" id="KW-1003">Cell membrane</keyword>
<evidence type="ECO:0000256" key="9">
    <source>
        <dbReference type="ARBA" id="ARBA00023136"/>
    </source>
</evidence>
<dbReference type="PROSITE" id="PS00211">
    <property type="entry name" value="ABC_TRANSPORTER_1"/>
    <property type="match status" value="1"/>
</dbReference>
<evidence type="ECO:0000256" key="5">
    <source>
        <dbReference type="ARBA" id="ARBA00022737"/>
    </source>
</evidence>
<keyword evidence="7 11" id="KW-0067">ATP-binding</keyword>
<comment type="subcellular location">
    <subcellularLocation>
        <location evidence="1">Cell membrane</location>
        <topology evidence="1">Peripheral membrane protein</topology>
    </subcellularLocation>
</comment>
<evidence type="ECO:0000256" key="1">
    <source>
        <dbReference type="ARBA" id="ARBA00004202"/>
    </source>
</evidence>
<keyword evidence="2" id="KW-0813">Transport</keyword>
<dbReference type="CDD" id="cd03215">
    <property type="entry name" value="ABC_Carb_Monos_II"/>
    <property type="match status" value="1"/>
</dbReference>
<dbReference type="GO" id="GO:0005886">
    <property type="term" value="C:plasma membrane"/>
    <property type="evidence" value="ECO:0007669"/>
    <property type="project" value="UniProtKB-SubCell"/>
</dbReference>
<accession>A0A926RU43</accession>
<evidence type="ECO:0000256" key="7">
    <source>
        <dbReference type="ARBA" id="ARBA00022840"/>
    </source>
</evidence>
<dbReference type="SMART" id="SM00382">
    <property type="entry name" value="AAA"/>
    <property type="match status" value="2"/>
</dbReference>
<dbReference type="GO" id="GO:0016887">
    <property type="term" value="F:ATP hydrolysis activity"/>
    <property type="evidence" value="ECO:0007669"/>
    <property type="project" value="InterPro"/>
</dbReference>
<dbReference type="SUPFAM" id="SSF52540">
    <property type="entry name" value="P-loop containing nucleoside triphosphate hydrolases"/>
    <property type="match status" value="2"/>
</dbReference>
<name>A0A926RU43_9BACL</name>
<dbReference type="PANTHER" id="PTHR43790:SF1">
    <property type="entry name" value="XYLOSE IMPORT ATP-BINDING PROTEIN XYLG"/>
    <property type="match status" value="1"/>
</dbReference>
<feature type="domain" description="ABC transporter" evidence="10">
    <location>
        <begin position="277"/>
        <end position="519"/>
    </location>
</feature>
<dbReference type="Pfam" id="PF00005">
    <property type="entry name" value="ABC_tran"/>
    <property type="match status" value="2"/>
</dbReference>
<keyword evidence="12" id="KW-1185">Reference proteome</keyword>
<proteinExistence type="predicted"/>
<organism evidence="11 12">
    <name type="scientific">Polycladospora coralii</name>
    <dbReference type="NCBI Taxonomy" id="2771432"/>
    <lineage>
        <taxon>Bacteria</taxon>
        <taxon>Bacillati</taxon>
        <taxon>Bacillota</taxon>
        <taxon>Bacilli</taxon>
        <taxon>Bacillales</taxon>
        <taxon>Thermoactinomycetaceae</taxon>
        <taxon>Polycladospora</taxon>
    </lineage>
</organism>
<comment type="caution">
    <text evidence="11">The sequence shown here is derived from an EMBL/GenBank/DDBJ whole genome shotgun (WGS) entry which is preliminary data.</text>
</comment>
<dbReference type="CDD" id="cd03216">
    <property type="entry name" value="ABC_Carb_Monos_I"/>
    <property type="match status" value="1"/>
</dbReference>
<evidence type="ECO:0000256" key="6">
    <source>
        <dbReference type="ARBA" id="ARBA00022741"/>
    </source>
</evidence>